<comment type="caution">
    <text evidence="3">The sequence shown here is derived from an EMBL/GenBank/DDBJ whole genome shotgun (WGS) entry which is preliminary data.</text>
</comment>
<dbReference type="InterPro" id="IPR000792">
    <property type="entry name" value="Tscrpt_reg_LuxR_C"/>
</dbReference>
<dbReference type="InterPro" id="IPR036388">
    <property type="entry name" value="WH-like_DNA-bd_sf"/>
</dbReference>
<dbReference type="SMART" id="SM00421">
    <property type="entry name" value="HTH_LUXR"/>
    <property type="match status" value="1"/>
</dbReference>
<dbReference type="OrthoDB" id="327416at2"/>
<feature type="domain" description="HTH luxR-type" evidence="2">
    <location>
        <begin position="106"/>
        <end position="163"/>
    </location>
</feature>
<feature type="transmembrane region" description="Helical" evidence="1">
    <location>
        <begin position="9"/>
        <end position="29"/>
    </location>
</feature>
<evidence type="ECO:0000313" key="3">
    <source>
        <dbReference type="EMBL" id="TGL59221.1"/>
    </source>
</evidence>
<reference evidence="3" key="1">
    <citation type="journal article" date="2019" name="PLoS Negl. Trop. Dis.">
        <title>Revisiting the worldwide diversity of Leptospira species in the environment.</title>
        <authorList>
            <person name="Vincent A.T."/>
            <person name="Schiettekatte O."/>
            <person name="Bourhy P."/>
            <person name="Veyrier F.J."/>
            <person name="Picardeau M."/>
        </authorList>
    </citation>
    <scope>NUCLEOTIDE SEQUENCE [LARGE SCALE GENOMIC DNA]</scope>
    <source>
        <strain evidence="3">201702476</strain>
    </source>
</reference>
<feature type="transmembrane region" description="Helical" evidence="1">
    <location>
        <begin position="41"/>
        <end position="62"/>
    </location>
</feature>
<name>A0A4R9K230_9LEPT</name>
<dbReference type="Gene3D" id="1.10.10.10">
    <property type="entry name" value="Winged helix-like DNA-binding domain superfamily/Winged helix DNA-binding domain"/>
    <property type="match status" value="1"/>
</dbReference>
<dbReference type="NCBIfam" id="NF047608">
    <property type="entry name" value="LIC13292_fam"/>
    <property type="match status" value="1"/>
</dbReference>
<evidence type="ECO:0000256" key="1">
    <source>
        <dbReference type="SAM" id="Phobius"/>
    </source>
</evidence>
<dbReference type="InterPro" id="IPR016032">
    <property type="entry name" value="Sig_transdc_resp-reg_C-effctor"/>
</dbReference>
<keyword evidence="1" id="KW-0472">Membrane</keyword>
<evidence type="ECO:0000259" key="2">
    <source>
        <dbReference type="SMART" id="SM00421"/>
    </source>
</evidence>
<proteinExistence type="predicted"/>
<dbReference type="GO" id="GO:0003677">
    <property type="term" value="F:DNA binding"/>
    <property type="evidence" value="ECO:0007669"/>
    <property type="project" value="InterPro"/>
</dbReference>
<dbReference type="EMBL" id="RQGD01000025">
    <property type="protein sequence ID" value="TGL59221.1"/>
    <property type="molecule type" value="Genomic_DNA"/>
</dbReference>
<protein>
    <submittedName>
        <fullName evidence="3">Response regulator</fullName>
    </submittedName>
</protein>
<dbReference type="RefSeq" id="WP_135623747.1">
    <property type="nucleotide sequence ID" value="NZ_RQGD01000025.1"/>
</dbReference>
<dbReference type="SUPFAM" id="SSF46894">
    <property type="entry name" value="C-terminal effector domain of the bipartite response regulators"/>
    <property type="match status" value="1"/>
</dbReference>
<gene>
    <name evidence="3" type="ORF">EHQ58_09965</name>
</gene>
<dbReference type="AlphaFoldDB" id="A0A4R9K230"/>
<keyword evidence="1" id="KW-0812">Transmembrane</keyword>
<sequence length="172" mass="20264">MEKRSYRILFLWFYVVSLVLWIIEEAYTLTNPPEIFDRFRLLIATFESFIAISSFLAISILYRELKTEEGENTQAQTLILDLKRTNRILKNPESSFWIEVKSQMEAWKLTNTEKEIAILLLRGFSHQQIAGVRKKSLRTIENQTASIYEKSSMRGKLEFISFFLTPLLPEED</sequence>
<keyword evidence="1" id="KW-1133">Transmembrane helix</keyword>
<organism evidence="3 4">
    <name type="scientific">Leptospira ognonensis</name>
    <dbReference type="NCBI Taxonomy" id="2484945"/>
    <lineage>
        <taxon>Bacteria</taxon>
        <taxon>Pseudomonadati</taxon>
        <taxon>Spirochaetota</taxon>
        <taxon>Spirochaetia</taxon>
        <taxon>Leptospirales</taxon>
        <taxon>Leptospiraceae</taxon>
        <taxon>Leptospira</taxon>
    </lineage>
</organism>
<dbReference type="GO" id="GO:0006355">
    <property type="term" value="P:regulation of DNA-templated transcription"/>
    <property type="evidence" value="ECO:0007669"/>
    <property type="project" value="InterPro"/>
</dbReference>
<evidence type="ECO:0000313" key="4">
    <source>
        <dbReference type="Proteomes" id="UP000297693"/>
    </source>
</evidence>
<accession>A0A4R9K230</accession>
<keyword evidence="4" id="KW-1185">Reference proteome</keyword>
<dbReference type="Proteomes" id="UP000297693">
    <property type="component" value="Unassembled WGS sequence"/>
</dbReference>